<protein>
    <submittedName>
        <fullName evidence="1">Uncharacterized protein</fullName>
    </submittedName>
</protein>
<name>A0A8J8XNH9_ORYSJ</name>
<gene>
    <name evidence="1" type="ORF">OsJ_15465</name>
</gene>
<evidence type="ECO:0000313" key="1">
    <source>
        <dbReference type="EMBL" id="EEE61340.1"/>
    </source>
</evidence>
<sequence length="173" mass="19280">MLCDKQDRDLFMAAATIRLGDDTIAKFWHSHWLEGQTPKSLASAIYTISKRKNRSVVLCEKPWVGTSMLCDKQDRDLFMAAATIRLGDDTIAKFWHSHWLEGQTPKSLASAIYTISKRKNRSVQQALEGNTWITEIQLGHISALTTCNNSSTCGSAYNGCSCSDLKGTPYLES</sequence>
<dbReference type="Proteomes" id="UP000007752">
    <property type="component" value="Chromosome 4"/>
</dbReference>
<reference evidence="1" key="2">
    <citation type="submission" date="2008-12" db="EMBL/GenBank/DDBJ databases">
        <title>Improved gene annotation of the rice (Oryza sativa) genomes.</title>
        <authorList>
            <person name="Wang J."/>
            <person name="Li R."/>
            <person name="Fan W."/>
            <person name="Huang Q."/>
            <person name="Zhang J."/>
            <person name="Zhou Y."/>
            <person name="Hu Y."/>
            <person name="Zi S."/>
            <person name="Li J."/>
            <person name="Ni P."/>
            <person name="Zheng H."/>
            <person name="Zhang Y."/>
            <person name="Zhao M."/>
            <person name="Hao Q."/>
            <person name="McDermott J."/>
            <person name="Samudrala R."/>
            <person name="Kristiansen K."/>
            <person name="Wong G.K.-S."/>
        </authorList>
    </citation>
    <scope>NUCLEOTIDE SEQUENCE</scope>
</reference>
<dbReference type="PANTHER" id="PTHR36617">
    <property type="entry name" value="PROTEIN, PUTATIVE-RELATED"/>
    <property type="match status" value="1"/>
</dbReference>
<proteinExistence type="predicted"/>
<organism evidence="1">
    <name type="scientific">Oryza sativa subsp. japonica</name>
    <name type="common">Rice</name>
    <dbReference type="NCBI Taxonomy" id="39947"/>
    <lineage>
        <taxon>Eukaryota</taxon>
        <taxon>Viridiplantae</taxon>
        <taxon>Streptophyta</taxon>
        <taxon>Embryophyta</taxon>
        <taxon>Tracheophyta</taxon>
        <taxon>Spermatophyta</taxon>
        <taxon>Magnoliopsida</taxon>
        <taxon>Liliopsida</taxon>
        <taxon>Poales</taxon>
        <taxon>Poaceae</taxon>
        <taxon>BOP clade</taxon>
        <taxon>Oryzoideae</taxon>
        <taxon>Oryzeae</taxon>
        <taxon>Oryzinae</taxon>
        <taxon>Oryza</taxon>
        <taxon>Oryza sativa</taxon>
    </lineage>
</organism>
<dbReference type="EMBL" id="CM000141">
    <property type="protein sequence ID" value="EEE61340.1"/>
    <property type="molecule type" value="Genomic_DNA"/>
</dbReference>
<accession>A0A8J8XNH9</accession>
<dbReference type="AlphaFoldDB" id="A0A8J8XNH9"/>
<reference evidence="1" key="1">
    <citation type="journal article" date="2005" name="PLoS Biol.">
        <title>The genomes of Oryza sativa: a history of duplications.</title>
        <authorList>
            <person name="Yu J."/>
            <person name="Wang J."/>
            <person name="Lin W."/>
            <person name="Li S."/>
            <person name="Li H."/>
            <person name="Zhou J."/>
            <person name="Ni P."/>
            <person name="Dong W."/>
            <person name="Hu S."/>
            <person name="Zeng C."/>
            <person name="Zhang J."/>
            <person name="Zhang Y."/>
            <person name="Li R."/>
            <person name="Xu Z."/>
            <person name="Li S."/>
            <person name="Li X."/>
            <person name="Zheng H."/>
            <person name="Cong L."/>
            <person name="Lin L."/>
            <person name="Yin J."/>
            <person name="Geng J."/>
            <person name="Li G."/>
            <person name="Shi J."/>
            <person name="Liu J."/>
            <person name="Lv H."/>
            <person name="Li J."/>
            <person name="Wang J."/>
            <person name="Deng Y."/>
            <person name="Ran L."/>
            <person name="Shi X."/>
            <person name="Wang X."/>
            <person name="Wu Q."/>
            <person name="Li C."/>
            <person name="Ren X."/>
            <person name="Wang J."/>
            <person name="Wang X."/>
            <person name="Li D."/>
            <person name="Liu D."/>
            <person name="Zhang X."/>
            <person name="Ji Z."/>
            <person name="Zhao W."/>
            <person name="Sun Y."/>
            <person name="Zhang Z."/>
            <person name="Bao J."/>
            <person name="Han Y."/>
            <person name="Dong L."/>
            <person name="Ji J."/>
            <person name="Chen P."/>
            <person name="Wu S."/>
            <person name="Liu J."/>
            <person name="Xiao Y."/>
            <person name="Bu D."/>
            <person name="Tan J."/>
            <person name="Yang L."/>
            <person name="Ye C."/>
            <person name="Zhang J."/>
            <person name="Xu J."/>
            <person name="Zhou Y."/>
            <person name="Yu Y."/>
            <person name="Zhang B."/>
            <person name="Zhuang S."/>
            <person name="Wei H."/>
            <person name="Liu B."/>
            <person name="Lei M."/>
            <person name="Yu H."/>
            <person name="Li Y."/>
            <person name="Xu H."/>
            <person name="Wei S."/>
            <person name="He X."/>
            <person name="Fang L."/>
            <person name="Zhang Z."/>
            <person name="Zhang Y."/>
            <person name="Huang X."/>
            <person name="Su Z."/>
            <person name="Tong W."/>
            <person name="Li J."/>
            <person name="Tong Z."/>
            <person name="Li S."/>
            <person name="Ye J."/>
            <person name="Wang L."/>
            <person name="Fang L."/>
            <person name="Lei T."/>
            <person name="Chen C."/>
            <person name="Chen H."/>
            <person name="Xu Z."/>
            <person name="Li H."/>
            <person name="Huang H."/>
            <person name="Zhang F."/>
            <person name="Xu H."/>
            <person name="Li N."/>
            <person name="Zhao C."/>
            <person name="Li S."/>
            <person name="Dong L."/>
            <person name="Huang Y."/>
            <person name="Li L."/>
            <person name="Xi Y."/>
            <person name="Qi Q."/>
            <person name="Li W."/>
            <person name="Zhang B."/>
            <person name="Hu W."/>
            <person name="Zhang Y."/>
            <person name="Tian X."/>
            <person name="Jiao Y."/>
            <person name="Liang X."/>
            <person name="Jin J."/>
            <person name="Gao L."/>
            <person name="Zheng W."/>
            <person name="Hao B."/>
            <person name="Liu S."/>
            <person name="Wang W."/>
            <person name="Yuan L."/>
            <person name="Cao M."/>
            <person name="McDermott J."/>
            <person name="Samudrala R."/>
            <person name="Wang J."/>
            <person name="Wong G.K."/>
            <person name="Yang H."/>
        </authorList>
    </citation>
    <scope>NUCLEOTIDE SEQUENCE [LARGE SCALE GENOMIC DNA]</scope>
</reference>
<dbReference type="PANTHER" id="PTHR36617:SF16">
    <property type="entry name" value="OS04G0516500 PROTEIN"/>
    <property type="match status" value="1"/>
</dbReference>